<dbReference type="InterPro" id="IPR013087">
    <property type="entry name" value="Znf_C2H2_type"/>
</dbReference>
<feature type="region of interest" description="Disordered" evidence="1">
    <location>
        <begin position="104"/>
        <end position="128"/>
    </location>
</feature>
<feature type="region of interest" description="Disordered" evidence="1">
    <location>
        <begin position="855"/>
        <end position="902"/>
    </location>
</feature>
<protein>
    <submittedName>
        <fullName evidence="3">Metal ion binding</fullName>
    </submittedName>
</protein>
<feature type="compositionally biased region" description="Basic and acidic residues" evidence="1">
    <location>
        <begin position="863"/>
        <end position="878"/>
    </location>
</feature>
<comment type="caution">
    <text evidence="3">The sequence shown here is derived from an EMBL/GenBank/DDBJ whole genome shotgun (WGS) entry which is preliminary data.</text>
</comment>
<dbReference type="PANTHER" id="PTHR35391">
    <property type="entry name" value="C2H2-TYPE DOMAIN-CONTAINING PROTEIN-RELATED"/>
    <property type="match status" value="1"/>
</dbReference>
<dbReference type="Proteomes" id="UP000076837">
    <property type="component" value="Unassembled WGS sequence"/>
</dbReference>
<dbReference type="PROSITE" id="PS00028">
    <property type="entry name" value="ZINC_FINGER_C2H2_1"/>
    <property type="match status" value="1"/>
</dbReference>
<proteinExistence type="predicted"/>
<feature type="region of interest" description="Disordered" evidence="1">
    <location>
        <begin position="407"/>
        <end position="561"/>
    </location>
</feature>
<feature type="domain" description="C2H2-type" evidence="2">
    <location>
        <begin position="323"/>
        <end position="345"/>
    </location>
</feature>
<accession>A0A163K073</accession>
<feature type="compositionally biased region" description="Acidic residues" evidence="1">
    <location>
        <begin position="407"/>
        <end position="416"/>
    </location>
</feature>
<dbReference type="STRING" id="5454.A0A163K073"/>
<evidence type="ECO:0000313" key="4">
    <source>
        <dbReference type="Proteomes" id="UP000076837"/>
    </source>
</evidence>
<feature type="region of interest" description="Disordered" evidence="1">
    <location>
        <begin position="636"/>
        <end position="683"/>
    </location>
</feature>
<sequence length="1074" mass="121878">MGSTNAISTAVDDCARAFLSLAGSLEKPTRFAEQVAAESILDEFDRFKLWAGNIAAHRKGRRSLENRLRDATRLKEETYGLLTLLSDALKKALSIVEGECIPWDEETYSDSESEPSDDETSNPDLQGNTELKQLYASTKTTVTSLMRISMAIREPALNSQSRSIDKSHFQQHDIQHVQNKFPSAPGYLTERLGHAISSRRQYLAYRETHHEKLTKGIDKLGLEAARSEFTTNSTEATRLQRTGSFNILDDDNDTASQTSYATSINATVRAPKLPKEAREKDYYDCPFCFALIAIHTTAAWKLYDSRHAWFAHELEAHHSSFQCVQGCLEAFQTESDFEGHIKSKHEDLAAPAVYSALRRASAKTPGINEETTCKLCARRMTLRKMQKHLGHHHEQLALFALPANLDDIEDDPDEGNQDSVLKVEGDREEEGEDLTDTSDTSETEELVQRSDDLHKDPVSTFYDQDSEIQYHPDSGHRGLVGQHVYNSSHGNIDGGHAYLGDTNFDNDNDDGDDEDEDEDNSDPFANSRQVHIDRVTDAKNQANVQEKSDSKASQQSPANREDLIKALEGAGEEGLDISFLGNVLTTVGETAQATRDEAERRTSVAQQRAIDALEAKKRDREVVEVEEEPYIRQLSYGEEDTERTIEAPVKRGEAERERKVAQQAAVDDYNREKAKEEKEAEEERNRIIYEYERKKEREEPILLRIEEEKQRQKDKEEYEVFLSKQKDKENVEKARRVVEDRDLDEIMRKRLEEFDFHEDQIQTMIQSEQTKTGGKGKAAISTNDVSLNAPQPTYAKVAREHLDVETLHYYDILYEYDEDPNYIIVLRELNEREADILFEHTRRLRSNNGKRLFIEAEGSGNRTSEKSGSEVERSERSQPQKLRMPSVSDVHQQQPDESLHLDLSGDHSEKEIAEKQYTQQGQATQQYSTLSPFGGLVNPFPADRASELPLYIGNSDNEYERSNTFETSSAAKSQERDTVQIPITETKRRASFSSRAWPKAGYSRITSLTPKYKKGDHVQMGVVENGQRMKGVFTIHGAEPNNRGWFEYSLADTFTGKLYKNGAAVHEKDLKPGT</sequence>
<keyword evidence="4" id="KW-1185">Reference proteome</keyword>
<feature type="compositionally biased region" description="Acidic residues" evidence="1">
    <location>
        <begin position="426"/>
        <end position="445"/>
    </location>
</feature>
<feature type="compositionally biased region" description="Basic and acidic residues" evidence="1">
    <location>
        <begin position="642"/>
        <end position="660"/>
    </location>
</feature>
<reference evidence="3 4" key="1">
    <citation type="journal article" date="2016" name="Sci. Rep.">
        <title>Draft genome sequencing and secretome analysis of fungal phytopathogen Ascochyta rabiei provides insight into the necrotrophic effector repertoire.</title>
        <authorList>
            <person name="Verma S."/>
            <person name="Gazara R.K."/>
            <person name="Nizam S."/>
            <person name="Parween S."/>
            <person name="Chattopadhyay D."/>
            <person name="Verma P.K."/>
        </authorList>
    </citation>
    <scope>NUCLEOTIDE SEQUENCE [LARGE SCALE GENOMIC DNA]</scope>
    <source>
        <strain evidence="3 4">ArDII</strain>
    </source>
</reference>
<feature type="compositionally biased region" description="Polar residues" evidence="1">
    <location>
        <begin position="538"/>
        <end position="558"/>
    </location>
</feature>
<name>A0A163K073_DIDRA</name>
<dbReference type="AlphaFoldDB" id="A0A163K073"/>
<evidence type="ECO:0000256" key="1">
    <source>
        <dbReference type="SAM" id="MobiDB-lite"/>
    </source>
</evidence>
<feature type="compositionally biased region" description="Basic and acidic residues" evidence="1">
    <location>
        <begin position="668"/>
        <end position="683"/>
    </location>
</feature>
<dbReference type="EMBL" id="JYNV01000101">
    <property type="protein sequence ID" value="KZM26695.1"/>
    <property type="molecule type" value="Genomic_DNA"/>
</dbReference>
<feature type="compositionally biased region" description="Basic and acidic residues" evidence="1">
    <location>
        <begin position="446"/>
        <end position="457"/>
    </location>
</feature>
<gene>
    <name evidence="3" type="ORF">ST47_g2180</name>
</gene>
<feature type="compositionally biased region" description="Acidic residues" evidence="1">
    <location>
        <begin position="104"/>
        <end position="121"/>
    </location>
</feature>
<organism evidence="3 4">
    <name type="scientific">Didymella rabiei</name>
    <name type="common">Chickpea ascochyta blight fungus</name>
    <name type="synonym">Mycosphaerella rabiei</name>
    <dbReference type="NCBI Taxonomy" id="5454"/>
    <lineage>
        <taxon>Eukaryota</taxon>
        <taxon>Fungi</taxon>
        <taxon>Dikarya</taxon>
        <taxon>Ascomycota</taxon>
        <taxon>Pezizomycotina</taxon>
        <taxon>Dothideomycetes</taxon>
        <taxon>Pleosporomycetidae</taxon>
        <taxon>Pleosporales</taxon>
        <taxon>Pleosporineae</taxon>
        <taxon>Didymellaceae</taxon>
        <taxon>Ascochyta</taxon>
    </lineage>
</organism>
<evidence type="ECO:0000313" key="3">
    <source>
        <dbReference type="EMBL" id="KZM26695.1"/>
    </source>
</evidence>
<evidence type="ECO:0000259" key="2">
    <source>
        <dbReference type="PROSITE" id="PS00028"/>
    </source>
</evidence>
<dbReference type="PANTHER" id="PTHR35391:SF7">
    <property type="entry name" value="C2H2-TYPE DOMAIN-CONTAINING PROTEIN"/>
    <property type="match status" value="1"/>
</dbReference>
<feature type="compositionally biased region" description="Acidic residues" evidence="1">
    <location>
        <begin position="504"/>
        <end position="521"/>
    </location>
</feature>